<dbReference type="InterPro" id="IPR000086">
    <property type="entry name" value="NUDIX_hydrolase_dom"/>
</dbReference>
<dbReference type="RefSeq" id="WP_106114412.1">
    <property type="nucleotide sequence ID" value="NZ_PVSR01000026.1"/>
</dbReference>
<dbReference type="PIRSF" id="PIRSF018427">
    <property type="entry name" value="Isopntndiph_ism"/>
    <property type="match status" value="1"/>
</dbReference>
<comment type="function">
    <text evidence="10">Catalyzes the 1,3-allylic rearrangement of the homoallylic substrate isopentenyl (IPP) to its highly electrophilic allylic isomer, dimethylallyl diphosphate (DMAPP).</text>
</comment>
<evidence type="ECO:0000256" key="4">
    <source>
        <dbReference type="ARBA" id="ARBA00022490"/>
    </source>
</evidence>
<comment type="cofactor">
    <cofactor evidence="10">
        <name>Mg(2+)</name>
        <dbReference type="ChEBI" id="CHEBI:18420"/>
    </cofactor>
    <text evidence="10">Binds 1 Mg(2+) ion per subunit. The magnesium ion binds only when substrate is bound.</text>
</comment>
<evidence type="ECO:0000256" key="1">
    <source>
        <dbReference type="ARBA" id="ARBA00004826"/>
    </source>
</evidence>
<organism evidence="13 14">
    <name type="scientific">Actinopolyspora mortivallis</name>
    <dbReference type="NCBI Taxonomy" id="33906"/>
    <lineage>
        <taxon>Bacteria</taxon>
        <taxon>Bacillati</taxon>
        <taxon>Actinomycetota</taxon>
        <taxon>Actinomycetes</taxon>
        <taxon>Actinopolysporales</taxon>
        <taxon>Actinopolysporaceae</taxon>
        <taxon>Actinopolyspora</taxon>
    </lineage>
</organism>
<feature type="active site" evidence="10 11">
    <location>
        <position position="123"/>
    </location>
</feature>
<dbReference type="FunFam" id="3.90.79.10:FF:000009">
    <property type="entry name" value="Isopentenyl-diphosphate Delta-isomerase"/>
    <property type="match status" value="1"/>
</dbReference>
<protein>
    <recommendedName>
        <fullName evidence="3 10">Isopentenyl-diphosphate Delta-isomerase</fullName>
        <shortName evidence="10">IPP isomerase</shortName>
        <ecNumber evidence="3 10">5.3.3.2</ecNumber>
    </recommendedName>
    <alternativeName>
        <fullName evidence="10">IPP:DMAPP isomerase</fullName>
    </alternativeName>
    <alternativeName>
        <fullName evidence="10">Isopentenyl pyrophosphate isomerase</fullName>
    </alternativeName>
</protein>
<sequence length="189" mass="20843">MKSTLSASETELVVLLDETAKPVGTAPKAEVHHGSTPLHLAFSCYVFDRAGRVLVTRRALDKRTWPGVWTNSCCGHPSPGEDPEGAVHRRVAQELGIGIDDVRLRLADFRYRAVDVTGVVENEVCPVYTAVTADTIRPDPAETVDSTWVDWSDFVSLVRRTPWAVSPWAAEQVPLLADQLGERISREEP</sequence>
<feature type="binding site" evidence="10">
    <location>
        <position position="123"/>
    </location>
    <ligand>
        <name>Mn(2+)</name>
        <dbReference type="ChEBI" id="CHEBI:29035"/>
    </ligand>
</feature>
<comment type="subcellular location">
    <subcellularLocation>
        <location evidence="10">Cytoplasm</location>
    </subcellularLocation>
</comment>
<dbReference type="InterPro" id="IPR015797">
    <property type="entry name" value="NUDIX_hydrolase-like_dom_sf"/>
</dbReference>
<dbReference type="GO" id="GO:0005737">
    <property type="term" value="C:cytoplasm"/>
    <property type="evidence" value="ECO:0007669"/>
    <property type="project" value="UniProtKB-SubCell"/>
</dbReference>
<dbReference type="UniPathway" id="UPA00059">
    <property type="reaction ID" value="UER00104"/>
</dbReference>
<evidence type="ECO:0000259" key="12">
    <source>
        <dbReference type="PROSITE" id="PS51462"/>
    </source>
</evidence>
<evidence type="ECO:0000256" key="7">
    <source>
        <dbReference type="ARBA" id="ARBA00023211"/>
    </source>
</evidence>
<dbReference type="Proteomes" id="UP000239352">
    <property type="component" value="Unassembled WGS sequence"/>
</dbReference>
<dbReference type="EC" id="5.3.3.2" evidence="3 10"/>
<feature type="binding site" evidence="10">
    <location>
        <position position="121"/>
    </location>
    <ligand>
        <name>Mn(2+)</name>
        <dbReference type="ChEBI" id="CHEBI:29035"/>
    </ligand>
</feature>
<proteinExistence type="inferred from homology"/>
<keyword evidence="9 10" id="KW-0413">Isomerase</keyword>
<evidence type="ECO:0000256" key="3">
    <source>
        <dbReference type="ARBA" id="ARBA00012057"/>
    </source>
</evidence>
<dbReference type="STRING" id="1050202.GCA_000384035_01705"/>
<dbReference type="InParanoid" id="A0A2T0GUD7"/>
<keyword evidence="6 10" id="KW-0460">Magnesium</keyword>
<dbReference type="SUPFAM" id="SSF55811">
    <property type="entry name" value="Nudix"/>
    <property type="match status" value="1"/>
</dbReference>
<evidence type="ECO:0000256" key="9">
    <source>
        <dbReference type="ARBA" id="ARBA00023235"/>
    </source>
</evidence>
<evidence type="ECO:0000313" key="13">
    <source>
        <dbReference type="EMBL" id="PRW62738.1"/>
    </source>
</evidence>
<evidence type="ECO:0000313" key="14">
    <source>
        <dbReference type="Proteomes" id="UP000239352"/>
    </source>
</evidence>
<dbReference type="Gene3D" id="3.90.79.10">
    <property type="entry name" value="Nucleoside Triphosphate Pyrophosphohydrolase"/>
    <property type="match status" value="1"/>
</dbReference>
<dbReference type="NCBIfam" id="NF002995">
    <property type="entry name" value="PRK03759.1"/>
    <property type="match status" value="1"/>
</dbReference>
<feature type="domain" description="Nudix hydrolase" evidence="12">
    <location>
        <begin position="37"/>
        <end position="171"/>
    </location>
</feature>
<keyword evidence="8 10" id="KW-0414">Isoprene biosynthesis</keyword>
<feature type="binding site" evidence="10">
    <location>
        <position position="94"/>
    </location>
    <ligand>
        <name>Mg(2+)</name>
        <dbReference type="ChEBI" id="CHEBI:18420"/>
    </ligand>
</feature>
<dbReference type="PANTHER" id="PTHR10885:SF0">
    <property type="entry name" value="ISOPENTENYL-DIPHOSPHATE DELTA-ISOMERASE"/>
    <property type="match status" value="1"/>
</dbReference>
<keyword evidence="14" id="KW-1185">Reference proteome</keyword>
<dbReference type="AlphaFoldDB" id="A0A2T0GUD7"/>
<dbReference type="PROSITE" id="PS51462">
    <property type="entry name" value="NUDIX"/>
    <property type="match status" value="1"/>
</dbReference>
<feature type="binding site" evidence="10">
    <location>
        <position position="76"/>
    </location>
    <ligand>
        <name>Mn(2+)</name>
        <dbReference type="ChEBI" id="CHEBI:29035"/>
    </ligand>
</feature>
<dbReference type="GO" id="GO:0050992">
    <property type="term" value="P:dimethylallyl diphosphate biosynthetic process"/>
    <property type="evidence" value="ECO:0007669"/>
    <property type="project" value="UniProtKB-UniRule"/>
</dbReference>
<dbReference type="GO" id="GO:0046872">
    <property type="term" value="F:metal ion binding"/>
    <property type="evidence" value="ECO:0007669"/>
    <property type="project" value="UniProtKB-KW"/>
</dbReference>
<feature type="binding site" evidence="10">
    <location>
        <position position="39"/>
    </location>
    <ligand>
        <name>Mn(2+)</name>
        <dbReference type="ChEBI" id="CHEBI:29035"/>
    </ligand>
</feature>
<comment type="similarity">
    <text evidence="2 10">Belongs to the IPP isomerase type 1 family.</text>
</comment>
<keyword evidence="7 10" id="KW-0464">Manganese</keyword>
<evidence type="ECO:0000256" key="2">
    <source>
        <dbReference type="ARBA" id="ARBA00007579"/>
    </source>
</evidence>
<evidence type="ECO:0000256" key="11">
    <source>
        <dbReference type="PIRSR" id="PIRSR018427-1"/>
    </source>
</evidence>
<dbReference type="InterPro" id="IPR056375">
    <property type="entry name" value="Idi_bact"/>
</dbReference>
<name>A0A2T0GUD7_ACTMO</name>
<dbReference type="PANTHER" id="PTHR10885">
    <property type="entry name" value="ISOPENTENYL-DIPHOSPHATE DELTA-ISOMERASE"/>
    <property type="match status" value="1"/>
</dbReference>
<dbReference type="CDD" id="cd02885">
    <property type="entry name" value="NUDIX_IPP_Isomerase"/>
    <property type="match status" value="1"/>
</dbReference>
<dbReference type="InterPro" id="IPR011876">
    <property type="entry name" value="IsopentenylPP_isomerase_typ1"/>
</dbReference>
<evidence type="ECO:0000256" key="10">
    <source>
        <dbReference type="HAMAP-Rule" id="MF_00202"/>
    </source>
</evidence>
<evidence type="ECO:0000256" key="8">
    <source>
        <dbReference type="ARBA" id="ARBA00023229"/>
    </source>
</evidence>
<feature type="binding site" evidence="10">
    <location>
        <position position="32"/>
    </location>
    <ligand>
        <name>Mn(2+)</name>
        <dbReference type="ChEBI" id="CHEBI:29035"/>
    </ligand>
</feature>
<gene>
    <name evidence="10" type="primary">idi</name>
    <name evidence="13" type="ORF">CEP50_14070</name>
</gene>
<feature type="active site" evidence="10 11">
    <location>
        <position position="74"/>
    </location>
</feature>
<evidence type="ECO:0000256" key="5">
    <source>
        <dbReference type="ARBA" id="ARBA00022723"/>
    </source>
</evidence>
<keyword evidence="5 10" id="KW-0479">Metal-binding</keyword>
<comment type="caution">
    <text evidence="13">The sequence shown here is derived from an EMBL/GenBank/DDBJ whole genome shotgun (WGS) entry which is preliminary data.</text>
</comment>
<dbReference type="GO" id="GO:0004452">
    <property type="term" value="F:isopentenyl-diphosphate delta-isomerase activity"/>
    <property type="evidence" value="ECO:0007669"/>
    <property type="project" value="UniProtKB-UniRule"/>
</dbReference>
<accession>A0A2T0GUD7</accession>
<dbReference type="NCBIfam" id="TIGR02150">
    <property type="entry name" value="IPP_isom_1"/>
    <property type="match status" value="1"/>
</dbReference>
<comment type="pathway">
    <text evidence="1 10">Isoprenoid biosynthesis; dimethylallyl diphosphate biosynthesis; dimethylallyl diphosphate from isopentenyl diphosphate: step 1/1.</text>
</comment>
<dbReference type="HAMAP" id="MF_00202">
    <property type="entry name" value="Idi"/>
    <property type="match status" value="1"/>
</dbReference>
<keyword evidence="4 10" id="KW-0963">Cytoplasm</keyword>
<dbReference type="EMBL" id="PVSR01000026">
    <property type="protein sequence ID" value="PRW62738.1"/>
    <property type="molecule type" value="Genomic_DNA"/>
</dbReference>
<evidence type="ECO:0000256" key="6">
    <source>
        <dbReference type="ARBA" id="ARBA00022842"/>
    </source>
</evidence>
<reference evidence="13 14" key="1">
    <citation type="submission" date="2018-03" db="EMBL/GenBank/DDBJ databases">
        <title>Actinopolyspora mortivallis from Sahara, screening for active biomolecules.</title>
        <authorList>
            <person name="Selama O."/>
            <person name="Wellington E.M.H."/>
            <person name="Hacene H."/>
        </authorList>
    </citation>
    <scope>NUCLEOTIDE SEQUENCE [LARGE SCALE GENOMIC DNA]</scope>
    <source>
        <strain evidence="13 14">M5A</strain>
    </source>
</reference>
<dbReference type="Pfam" id="PF00293">
    <property type="entry name" value="NUDIX"/>
    <property type="match status" value="1"/>
</dbReference>
<dbReference type="FunCoup" id="A0A2T0GUD7">
    <property type="interactions" value="298"/>
</dbReference>
<comment type="cofactor">
    <cofactor evidence="10">
        <name>Mn(2+)</name>
        <dbReference type="ChEBI" id="CHEBI:29035"/>
    </cofactor>
    <text evidence="10">Binds 1 Mn(2+) ion per subunit.</text>
</comment>
<comment type="catalytic activity">
    <reaction evidence="10">
        <text>isopentenyl diphosphate = dimethylallyl diphosphate</text>
        <dbReference type="Rhea" id="RHEA:23284"/>
        <dbReference type="ChEBI" id="CHEBI:57623"/>
        <dbReference type="ChEBI" id="CHEBI:128769"/>
        <dbReference type="EC" id="5.3.3.2"/>
    </reaction>
</comment>
<dbReference type="GO" id="GO:0008299">
    <property type="term" value="P:isoprenoid biosynthetic process"/>
    <property type="evidence" value="ECO:0007669"/>
    <property type="project" value="UniProtKB-UniRule"/>
</dbReference>